<reference evidence="1 2" key="1">
    <citation type="submission" date="2018-04" db="EMBL/GenBank/DDBJ databases">
        <title>WGS assembly of Panicum hallii var. hallii HAL2.</title>
        <authorList>
            <person name="Lovell J."/>
            <person name="Jenkins J."/>
            <person name="Lowry D."/>
            <person name="Mamidi S."/>
            <person name="Sreedasyam A."/>
            <person name="Weng X."/>
            <person name="Barry K."/>
            <person name="Bonette J."/>
            <person name="Campitelli B."/>
            <person name="Daum C."/>
            <person name="Gordon S."/>
            <person name="Gould B."/>
            <person name="Lipzen A."/>
            <person name="MacQueen A."/>
            <person name="Palacio-Mejia J."/>
            <person name="Plott C."/>
            <person name="Shakirov E."/>
            <person name="Shu S."/>
            <person name="Yoshinaga Y."/>
            <person name="Zane M."/>
            <person name="Rokhsar D."/>
            <person name="Grimwood J."/>
            <person name="Schmutz J."/>
            <person name="Juenger T."/>
        </authorList>
    </citation>
    <scope>NUCLEOTIDE SEQUENCE [LARGE SCALE GENOMIC DNA]</scope>
    <source>
        <strain evidence="2">cv. HAL2</strain>
    </source>
</reference>
<gene>
    <name evidence="1" type="ORF">GQ55_2G458600</name>
</gene>
<evidence type="ECO:0000313" key="2">
    <source>
        <dbReference type="Proteomes" id="UP000244336"/>
    </source>
</evidence>
<sequence>MNHITICLEFLTCGDKFCRIVVCRGLAVFIRAKAREQVPSDSEAELGMLPACRRRDPRGATARLNAGMGIDREVQGVLLVVELLTQMVGSCRSTPQRGQHATVQGSKGSCMARRRVGAKAGATGAAGPRARVHAAGRPAEVAPCAWRS</sequence>
<dbReference type="Proteomes" id="UP000244336">
    <property type="component" value="Chromosome 2"/>
</dbReference>
<proteinExistence type="predicted"/>
<organism evidence="1 2">
    <name type="scientific">Panicum hallii var. hallii</name>
    <dbReference type="NCBI Taxonomy" id="1504633"/>
    <lineage>
        <taxon>Eukaryota</taxon>
        <taxon>Viridiplantae</taxon>
        <taxon>Streptophyta</taxon>
        <taxon>Embryophyta</taxon>
        <taxon>Tracheophyta</taxon>
        <taxon>Spermatophyta</taxon>
        <taxon>Magnoliopsida</taxon>
        <taxon>Liliopsida</taxon>
        <taxon>Poales</taxon>
        <taxon>Poaceae</taxon>
        <taxon>PACMAD clade</taxon>
        <taxon>Panicoideae</taxon>
        <taxon>Panicodae</taxon>
        <taxon>Paniceae</taxon>
        <taxon>Panicinae</taxon>
        <taxon>Panicum</taxon>
        <taxon>Panicum sect. Panicum</taxon>
    </lineage>
</organism>
<protein>
    <submittedName>
        <fullName evidence="1">Uncharacterized protein</fullName>
    </submittedName>
</protein>
<dbReference type="AlphaFoldDB" id="A0A2T7EZI3"/>
<dbReference type="Gramene" id="PUZ73241">
    <property type="protein sequence ID" value="PUZ73241"/>
    <property type="gene ID" value="GQ55_2G458600"/>
</dbReference>
<accession>A0A2T7EZI3</accession>
<name>A0A2T7EZI3_9POAL</name>
<dbReference type="EMBL" id="CM009750">
    <property type="protein sequence ID" value="PUZ73241.1"/>
    <property type="molecule type" value="Genomic_DNA"/>
</dbReference>
<keyword evidence="2" id="KW-1185">Reference proteome</keyword>
<evidence type="ECO:0000313" key="1">
    <source>
        <dbReference type="EMBL" id="PUZ73241.1"/>
    </source>
</evidence>